<organism evidence="21 22">
    <name type="scientific">Serendipita indica (strain DSM 11827)</name>
    <name type="common">Root endophyte fungus</name>
    <name type="synonym">Piriformospora indica</name>
    <dbReference type="NCBI Taxonomy" id="1109443"/>
    <lineage>
        <taxon>Eukaryota</taxon>
        <taxon>Fungi</taxon>
        <taxon>Dikarya</taxon>
        <taxon>Basidiomycota</taxon>
        <taxon>Agaricomycotina</taxon>
        <taxon>Agaricomycetes</taxon>
        <taxon>Sebacinales</taxon>
        <taxon>Serendipitaceae</taxon>
        <taxon>Serendipita</taxon>
    </lineage>
</organism>
<dbReference type="GO" id="GO:0010008">
    <property type="term" value="C:endosome membrane"/>
    <property type="evidence" value="ECO:0007669"/>
    <property type="project" value="UniProtKB-SubCell"/>
</dbReference>
<dbReference type="GO" id="GO:0031966">
    <property type="term" value="C:mitochondrial membrane"/>
    <property type="evidence" value="ECO:0007669"/>
    <property type="project" value="UniProtKB-SubCell"/>
</dbReference>
<keyword evidence="17" id="KW-0968">Cytoplasmic vesicle</keyword>
<dbReference type="InterPro" id="IPR018939">
    <property type="entry name" value="Autophagy-rel_prot_27"/>
</dbReference>
<dbReference type="GO" id="GO:0034045">
    <property type="term" value="C:phagophore assembly site membrane"/>
    <property type="evidence" value="ECO:0007669"/>
    <property type="project" value="UniProtKB-SubCell"/>
</dbReference>
<evidence type="ECO:0000256" key="4">
    <source>
        <dbReference type="ARBA" id="ARBA00004614"/>
    </source>
</evidence>
<keyword evidence="13" id="KW-0333">Golgi apparatus</keyword>
<dbReference type="GO" id="GO:0000139">
    <property type="term" value="C:Golgi membrane"/>
    <property type="evidence" value="ECO:0007669"/>
    <property type="project" value="UniProtKB-SubCell"/>
</dbReference>
<evidence type="ECO:0000313" key="22">
    <source>
        <dbReference type="Proteomes" id="UP000007148"/>
    </source>
</evidence>
<accession>G4TFQ6</accession>
<evidence type="ECO:0000256" key="9">
    <source>
        <dbReference type="ARBA" id="ARBA00022729"/>
    </source>
</evidence>
<evidence type="ECO:0000256" key="7">
    <source>
        <dbReference type="ARBA" id="ARBA00022448"/>
    </source>
</evidence>
<protein>
    <recommendedName>
        <fullName evidence="6">Autophagy-related protein 27</fullName>
    </recommendedName>
</protein>
<evidence type="ECO:0000256" key="13">
    <source>
        <dbReference type="ARBA" id="ARBA00023034"/>
    </source>
</evidence>
<proteinExistence type="inferred from homology"/>
<evidence type="ECO:0000256" key="18">
    <source>
        <dbReference type="SAM" id="MobiDB-lite"/>
    </source>
</evidence>
<evidence type="ECO:0000256" key="8">
    <source>
        <dbReference type="ARBA" id="ARBA00022692"/>
    </source>
</evidence>
<name>G4TFQ6_SERID</name>
<keyword evidence="8 19" id="KW-0812">Transmembrane</keyword>
<keyword evidence="10" id="KW-0653">Protein transport</keyword>
<dbReference type="PANTHER" id="PTHR15071">
    <property type="entry name" value="MANNOSE-6-PHOSPHATE RECEPTOR FAMILY MEMBER"/>
    <property type="match status" value="1"/>
</dbReference>
<keyword evidence="9" id="KW-0732">Signal</keyword>
<evidence type="ECO:0000256" key="11">
    <source>
        <dbReference type="ARBA" id="ARBA00022989"/>
    </source>
</evidence>
<evidence type="ECO:0000256" key="15">
    <source>
        <dbReference type="ARBA" id="ARBA00023136"/>
    </source>
</evidence>
<keyword evidence="12" id="KW-0072">Autophagy</keyword>
<dbReference type="AlphaFoldDB" id="G4TFQ6"/>
<comment type="subcellular location">
    <subcellularLocation>
        <location evidence="2">Cytoplasmic vesicle membrane</location>
        <topology evidence="2">Single-pass type I membrane protein</topology>
    </subcellularLocation>
    <subcellularLocation>
        <location evidence="4">Golgi apparatus membrane</location>
        <topology evidence="4">Single-pass type I membrane protein</topology>
    </subcellularLocation>
    <subcellularLocation>
        <location evidence="1">Mitochondrion membrane</location>
        <topology evidence="1">Single-pass membrane protein</topology>
    </subcellularLocation>
    <subcellularLocation>
        <location evidence="3">Preautophagosomal structure membrane</location>
        <topology evidence="3">Single-pass type I membrane protein</topology>
    </subcellularLocation>
</comment>
<evidence type="ECO:0000256" key="14">
    <source>
        <dbReference type="ARBA" id="ARBA00023128"/>
    </source>
</evidence>
<feature type="transmembrane region" description="Helical" evidence="19">
    <location>
        <begin position="158"/>
        <end position="183"/>
    </location>
</feature>
<gene>
    <name evidence="21" type="ORF">PIIN_04076</name>
</gene>
<evidence type="ECO:0000256" key="16">
    <source>
        <dbReference type="ARBA" id="ARBA00023157"/>
    </source>
</evidence>
<comment type="similarity">
    <text evidence="5">Belongs to the ATG27 family.</text>
</comment>
<evidence type="ECO:0000259" key="20">
    <source>
        <dbReference type="PROSITE" id="PS51914"/>
    </source>
</evidence>
<keyword evidence="11 19" id="KW-1133">Transmembrane helix</keyword>
<evidence type="ECO:0000256" key="1">
    <source>
        <dbReference type="ARBA" id="ARBA00004304"/>
    </source>
</evidence>
<dbReference type="HOGENOM" id="CLU_074885_0_0_1"/>
<dbReference type="InterPro" id="IPR044865">
    <property type="entry name" value="MRH_dom"/>
</dbReference>
<evidence type="ECO:0000256" key="17">
    <source>
        <dbReference type="ARBA" id="ARBA00023329"/>
    </source>
</evidence>
<keyword evidence="15 19" id="KW-0472">Membrane</keyword>
<dbReference type="InterPro" id="IPR009011">
    <property type="entry name" value="Man6P_isomerase_rcpt-bd_dom_sf"/>
</dbReference>
<comment type="caution">
    <text evidence="21">The sequence shown here is derived from an EMBL/GenBank/DDBJ whole genome shotgun (WGS) entry which is preliminary data.</text>
</comment>
<reference evidence="21 22" key="1">
    <citation type="journal article" date="2011" name="PLoS Pathog.">
        <title>Endophytic Life Strategies Decoded by Genome and Transcriptome Analyses of the Mutualistic Root Symbiont Piriformospora indica.</title>
        <authorList>
            <person name="Zuccaro A."/>
            <person name="Lahrmann U."/>
            <person name="Guldener U."/>
            <person name="Langen G."/>
            <person name="Pfiffi S."/>
            <person name="Biedenkopf D."/>
            <person name="Wong P."/>
            <person name="Samans B."/>
            <person name="Grimm C."/>
            <person name="Basiewicz M."/>
            <person name="Murat C."/>
            <person name="Martin F."/>
            <person name="Kogel K.H."/>
        </authorList>
    </citation>
    <scope>NUCLEOTIDE SEQUENCE [LARGE SCALE GENOMIC DNA]</scope>
    <source>
        <strain evidence="21 22">DSM 11827</strain>
    </source>
</reference>
<evidence type="ECO:0000256" key="12">
    <source>
        <dbReference type="ARBA" id="ARBA00023006"/>
    </source>
</evidence>
<dbReference type="EMBL" id="CAFZ01000073">
    <property type="protein sequence ID" value="CCA70137.1"/>
    <property type="molecule type" value="Genomic_DNA"/>
</dbReference>
<keyword evidence="7" id="KW-0813">Transport</keyword>
<dbReference type="InParanoid" id="G4TFQ6"/>
<feature type="domain" description="MRH" evidence="20">
    <location>
        <begin position="1"/>
        <end position="151"/>
    </location>
</feature>
<dbReference type="eggNOG" id="KOG4504">
    <property type="taxonomic scope" value="Eukaryota"/>
</dbReference>
<evidence type="ECO:0000313" key="21">
    <source>
        <dbReference type="EMBL" id="CCA70137.1"/>
    </source>
</evidence>
<dbReference type="SUPFAM" id="SSF50911">
    <property type="entry name" value="Mannose 6-phosphate receptor domain"/>
    <property type="match status" value="1"/>
</dbReference>
<dbReference type="OrthoDB" id="4504960at2759"/>
<dbReference type="Pfam" id="PF09451">
    <property type="entry name" value="ATG27"/>
    <property type="match status" value="1"/>
</dbReference>
<dbReference type="STRING" id="1109443.G4TFQ6"/>
<keyword evidence="22" id="KW-1185">Reference proteome</keyword>
<evidence type="ECO:0000256" key="3">
    <source>
        <dbReference type="ARBA" id="ARBA00004472"/>
    </source>
</evidence>
<dbReference type="PROSITE" id="PS51914">
    <property type="entry name" value="MRH"/>
    <property type="match status" value="1"/>
</dbReference>
<dbReference type="Proteomes" id="UP000007148">
    <property type="component" value="Unassembled WGS sequence"/>
</dbReference>
<evidence type="ECO:0000256" key="5">
    <source>
        <dbReference type="ARBA" id="ARBA00005363"/>
    </source>
</evidence>
<sequence length="319" mass="35129">MDCVTEDNLAYFDLGDLKAQTDYVVESSLSANKFTLNVCQAVRTQLWNVDSVQEDQVAAYYRGKHGDFALGSIANSTLRVIDGDPVLYMGNGSPCPGLSDSKLRASAAVRFVCDSTLFNAGNPKLIAQFPGDDEHACAFSFEWKTPYACPSGRKPAGILHLLILFLTFVLIAVLVWLICLTLYNRFFLGLRGWDQFPSVPWLSPLRFFNWLHDKITGRGDGFVGGPGLRFGSSNGNTGWGSGGSTGRRFPKWRWGGWGRQSTRDGYGRLPEEEEGILDNDRASLDEGEEDATPRNMNGFDNAWANARSGGMSNDGIIRL</sequence>
<dbReference type="GO" id="GO:0015031">
    <property type="term" value="P:protein transport"/>
    <property type="evidence" value="ECO:0007669"/>
    <property type="project" value="UniProtKB-KW"/>
</dbReference>
<dbReference type="Gene3D" id="2.70.130.10">
    <property type="entry name" value="Mannose-6-phosphate receptor binding domain"/>
    <property type="match status" value="1"/>
</dbReference>
<evidence type="ECO:0000256" key="10">
    <source>
        <dbReference type="ARBA" id="ARBA00022927"/>
    </source>
</evidence>
<evidence type="ECO:0000256" key="6">
    <source>
        <dbReference type="ARBA" id="ARBA00013776"/>
    </source>
</evidence>
<feature type="region of interest" description="Disordered" evidence="18">
    <location>
        <begin position="277"/>
        <end position="299"/>
    </location>
</feature>
<keyword evidence="16" id="KW-1015">Disulfide bond</keyword>
<keyword evidence="14" id="KW-0496">Mitochondrion</keyword>
<dbReference type="PANTHER" id="PTHR15071:SF0">
    <property type="entry name" value="MANNOSE 6-PHOSPHATE RECEPTOR-LIKE PROTEIN 1"/>
    <property type="match status" value="1"/>
</dbReference>
<evidence type="ECO:0000256" key="2">
    <source>
        <dbReference type="ARBA" id="ARBA00004358"/>
    </source>
</evidence>
<dbReference type="GO" id="GO:0006914">
    <property type="term" value="P:autophagy"/>
    <property type="evidence" value="ECO:0007669"/>
    <property type="project" value="UniProtKB-KW"/>
</dbReference>
<dbReference type="GO" id="GO:0007034">
    <property type="term" value="P:vacuolar transport"/>
    <property type="evidence" value="ECO:0007669"/>
    <property type="project" value="TreeGrafter"/>
</dbReference>
<dbReference type="FunCoup" id="G4TFQ6">
    <property type="interactions" value="65"/>
</dbReference>
<evidence type="ECO:0000256" key="19">
    <source>
        <dbReference type="SAM" id="Phobius"/>
    </source>
</evidence>
<dbReference type="GO" id="GO:0005770">
    <property type="term" value="C:late endosome"/>
    <property type="evidence" value="ECO:0007669"/>
    <property type="project" value="TreeGrafter"/>
</dbReference>